<feature type="compositionally biased region" description="Polar residues" evidence="1">
    <location>
        <begin position="1"/>
        <end position="14"/>
    </location>
</feature>
<name>A0A8W8NW74_MAGGI</name>
<accession>A0A8W8NW74</accession>
<evidence type="ECO:0000313" key="3">
    <source>
        <dbReference type="Proteomes" id="UP000005408"/>
    </source>
</evidence>
<feature type="region of interest" description="Disordered" evidence="1">
    <location>
        <begin position="1"/>
        <end position="24"/>
    </location>
</feature>
<protein>
    <submittedName>
        <fullName evidence="2">Uncharacterized protein</fullName>
    </submittedName>
</protein>
<reference evidence="2" key="1">
    <citation type="submission" date="2022-08" db="UniProtKB">
        <authorList>
            <consortium name="EnsemblMetazoa"/>
        </authorList>
    </citation>
    <scope>IDENTIFICATION</scope>
    <source>
        <strain evidence="2">05x7-T-G4-1.051#20</strain>
    </source>
</reference>
<evidence type="ECO:0000256" key="1">
    <source>
        <dbReference type="SAM" id="MobiDB-lite"/>
    </source>
</evidence>
<feature type="region of interest" description="Disordered" evidence="1">
    <location>
        <begin position="66"/>
        <end position="92"/>
    </location>
</feature>
<organism evidence="2 3">
    <name type="scientific">Magallana gigas</name>
    <name type="common">Pacific oyster</name>
    <name type="synonym">Crassostrea gigas</name>
    <dbReference type="NCBI Taxonomy" id="29159"/>
    <lineage>
        <taxon>Eukaryota</taxon>
        <taxon>Metazoa</taxon>
        <taxon>Spiralia</taxon>
        <taxon>Lophotrochozoa</taxon>
        <taxon>Mollusca</taxon>
        <taxon>Bivalvia</taxon>
        <taxon>Autobranchia</taxon>
        <taxon>Pteriomorphia</taxon>
        <taxon>Ostreida</taxon>
        <taxon>Ostreoidea</taxon>
        <taxon>Ostreidae</taxon>
        <taxon>Magallana</taxon>
    </lineage>
</organism>
<dbReference type="EnsemblMetazoa" id="G80.1">
    <property type="protein sequence ID" value="G80.1:cds"/>
    <property type="gene ID" value="G80"/>
</dbReference>
<evidence type="ECO:0000313" key="2">
    <source>
        <dbReference type="EnsemblMetazoa" id="G80.1:cds"/>
    </source>
</evidence>
<keyword evidence="3" id="KW-1185">Reference proteome</keyword>
<sequence>MSHLQSVPAVTNTDPAPKKTLAADADDNADHYVTRTPQFTICLTPSPNGRLMLVIPVTLTISASSQPGTQSLATANTQPITTRDVPLGSDPIDKTDNPWTINYEFLAILLMQIVRIKRLSPSKLFPEFFKDSENGKDISMDN</sequence>
<proteinExistence type="predicted"/>
<dbReference type="AlphaFoldDB" id="A0A8W8NW74"/>
<feature type="compositionally biased region" description="Polar residues" evidence="1">
    <location>
        <begin position="66"/>
        <end position="81"/>
    </location>
</feature>
<dbReference type="Proteomes" id="UP000005408">
    <property type="component" value="Unassembled WGS sequence"/>
</dbReference>